<proteinExistence type="predicted"/>
<feature type="region of interest" description="Disordered" evidence="1">
    <location>
        <begin position="49"/>
        <end position="75"/>
    </location>
</feature>
<gene>
    <name evidence="2" type="ORF">J2782_001024</name>
</gene>
<reference evidence="2 3" key="1">
    <citation type="submission" date="2023-07" db="EMBL/GenBank/DDBJ databases">
        <title>Sorghum-associated microbial communities from plants grown in Nebraska, USA.</title>
        <authorList>
            <person name="Schachtman D."/>
        </authorList>
    </citation>
    <scope>NUCLEOTIDE SEQUENCE [LARGE SCALE GENOMIC DNA]</scope>
    <source>
        <strain evidence="2 3">DS1730</strain>
    </source>
</reference>
<name>A0ABU1M5M2_9HYPH</name>
<dbReference type="RefSeq" id="WP_310010524.1">
    <property type="nucleotide sequence ID" value="NZ_JAVDQT010000001.1"/>
</dbReference>
<comment type="caution">
    <text evidence="2">The sequence shown here is derived from an EMBL/GenBank/DDBJ whole genome shotgun (WGS) entry which is preliminary data.</text>
</comment>
<organism evidence="2 3">
    <name type="scientific">Brucella pseudogrignonensis</name>
    <dbReference type="NCBI Taxonomy" id="419475"/>
    <lineage>
        <taxon>Bacteria</taxon>
        <taxon>Pseudomonadati</taxon>
        <taxon>Pseudomonadota</taxon>
        <taxon>Alphaproteobacteria</taxon>
        <taxon>Hyphomicrobiales</taxon>
        <taxon>Brucellaceae</taxon>
        <taxon>Brucella/Ochrobactrum group</taxon>
        <taxon>Brucella</taxon>
    </lineage>
</organism>
<sequence>MSSFLLWLFSGAAVAIAAALKFFSMGKKAQKAEDLEGKVKGYERNIETVGKASSARSDAERDARSGMLDDEWTRD</sequence>
<dbReference type="EMBL" id="JAVDQT010000001">
    <property type="protein sequence ID" value="MDR6431319.1"/>
    <property type="molecule type" value="Genomic_DNA"/>
</dbReference>
<evidence type="ECO:0000313" key="3">
    <source>
        <dbReference type="Proteomes" id="UP001184614"/>
    </source>
</evidence>
<evidence type="ECO:0000313" key="2">
    <source>
        <dbReference type="EMBL" id="MDR6431319.1"/>
    </source>
</evidence>
<evidence type="ECO:0000256" key="1">
    <source>
        <dbReference type="SAM" id="MobiDB-lite"/>
    </source>
</evidence>
<accession>A0ABU1M5M2</accession>
<protein>
    <submittedName>
        <fullName evidence="2">Uncharacterized protein</fullName>
    </submittedName>
</protein>
<dbReference type="Proteomes" id="UP001184614">
    <property type="component" value="Unassembled WGS sequence"/>
</dbReference>
<keyword evidence="3" id="KW-1185">Reference proteome</keyword>